<dbReference type="InterPro" id="IPR021239">
    <property type="entry name" value="DUF2625"/>
</dbReference>
<sequence>MSDCWPEVVRAISAAPYPATALPVDAARSAACLKALGVTTKSWLGAVVANSGGILVDHGWIRVLGSGDGVLPDVISQTDSQTGALIAAYDILGGQFAWLPPEQGARPSMHYFAPDTLEWENLKQGYGEWLSAIIAGGMTGFYETLRWPGWQQEVAALSLDQGLSTWPPPFTTEGKDLATVARKAVPMTELLSFYTGMPQ</sequence>
<proteinExistence type="predicted"/>
<comment type="caution">
    <text evidence="1">The sequence shown here is derived from an EMBL/GenBank/DDBJ whole genome shotgun (WGS) entry which is preliminary data.</text>
</comment>
<evidence type="ECO:0008006" key="3">
    <source>
        <dbReference type="Google" id="ProtNLM"/>
    </source>
</evidence>
<protein>
    <recommendedName>
        <fullName evidence="3">DUF2625 domain-containing protein</fullName>
    </recommendedName>
</protein>
<dbReference type="EMBL" id="BOQP01000058">
    <property type="protein sequence ID" value="GIM83820.1"/>
    <property type="molecule type" value="Genomic_DNA"/>
</dbReference>
<dbReference type="AlphaFoldDB" id="A0A919VX27"/>
<gene>
    <name evidence="1" type="ORF">Aco04nite_88400</name>
</gene>
<keyword evidence="2" id="KW-1185">Reference proteome</keyword>
<dbReference type="Pfam" id="PF10946">
    <property type="entry name" value="DUF2625"/>
    <property type="match status" value="1"/>
</dbReference>
<reference evidence="1" key="1">
    <citation type="submission" date="2021-03" db="EMBL/GenBank/DDBJ databases">
        <title>Whole genome shotgun sequence of Actinoplanes consettensis NBRC 14913.</title>
        <authorList>
            <person name="Komaki H."/>
            <person name="Tamura T."/>
        </authorList>
    </citation>
    <scope>NUCLEOTIDE SEQUENCE</scope>
    <source>
        <strain evidence="1">NBRC 14913</strain>
    </source>
</reference>
<name>A0A919VX27_9ACTN</name>
<organism evidence="1 2">
    <name type="scientific">Winogradskya consettensis</name>
    <dbReference type="NCBI Taxonomy" id="113560"/>
    <lineage>
        <taxon>Bacteria</taxon>
        <taxon>Bacillati</taxon>
        <taxon>Actinomycetota</taxon>
        <taxon>Actinomycetes</taxon>
        <taxon>Micromonosporales</taxon>
        <taxon>Micromonosporaceae</taxon>
        <taxon>Winogradskya</taxon>
    </lineage>
</organism>
<accession>A0A919VX27</accession>
<evidence type="ECO:0000313" key="2">
    <source>
        <dbReference type="Proteomes" id="UP000680865"/>
    </source>
</evidence>
<dbReference type="Proteomes" id="UP000680865">
    <property type="component" value="Unassembled WGS sequence"/>
</dbReference>
<evidence type="ECO:0000313" key="1">
    <source>
        <dbReference type="EMBL" id="GIM83820.1"/>
    </source>
</evidence>
<dbReference type="RefSeq" id="WP_213003226.1">
    <property type="nucleotide sequence ID" value="NZ_BAAATW010000004.1"/>
</dbReference>